<protein>
    <submittedName>
        <fullName evidence="9">RagB/SusD family nutrient uptake outer membrane protein</fullName>
    </submittedName>
</protein>
<evidence type="ECO:0000256" key="5">
    <source>
        <dbReference type="ARBA" id="ARBA00023237"/>
    </source>
</evidence>
<gene>
    <name evidence="9" type="ORF">KM029_20075</name>
</gene>
<dbReference type="Pfam" id="PF07980">
    <property type="entry name" value="SusD_RagB"/>
    <property type="match status" value="1"/>
</dbReference>
<keyword evidence="5" id="KW-0998">Cell outer membrane</keyword>
<dbReference type="Proteomes" id="UP000682802">
    <property type="component" value="Chromosome 2"/>
</dbReference>
<comment type="subcellular location">
    <subcellularLocation>
        <location evidence="1">Cell outer membrane</location>
    </subcellularLocation>
</comment>
<feature type="domain" description="SusD-like N-terminal" evidence="8">
    <location>
        <begin position="24"/>
        <end position="227"/>
    </location>
</feature>
<dbReference type="EMBL" id="CP076129">
    <property type="protein sequence ID" value="QWG09981.1"/>
    <property type="molecule type" value="Genomic_DNA"/>
</dbReference>
<evidence type="ECO:0000256" key="1">
    <source>
        <dbReference type="ARBA" id="ARBA00004442"/>
    </source>
</evidence>
<evidence type="ECO:0000313" key="10">
    <source>
        <dbReference type="Proteomes" id="UP000682802"/>
    </source>
</evidence>
<sequence>MKSKYILLSILLSTSVFQACDKKLDVVPDNRVELNSIEKINEVLTKAYSNKDARFTEYASDNSAFIRSGSYNEGVHDSFIFNYDYRDEDYTSPVALWKSHYNAIAHANQVIVSALEFTPKNSDEKERIKNIIAEAKITRAYWHFKLLEIFCLPFEQSNLSSKGIPYANKPEVSSDISYSRETMKATIAHIEKDLIEGLIDLDGSNHSAPKYHFNRKSAQAFASRFYLYQKKYQKVIEYSDKALGNNFVLKDYKMKMKEPSFSAHGIFFNDSNDPSNLLLTKVISIRNRVLLYYPYMQIKDKLFKKNIPTVAKGSIMDSREPLGIKKGYDVTLSLKFIEVFEKESAFATSGYPTYVMSVLRNEEVILNRIEAQLMLNGNLQSSMNDINAILTNSLYENGKDPRAYTSNLTQADVITFMDTKYPEYTSLTTKDKLLVFVLEERRKEFFDEDQRFFDLKRYSNKSELKDYVTINHIDGEGKKYTLAAGDKKWAYQLPQIAIEKGIDKN</sequence>
<evidence type="ECO:0000313" key="9">
    <source>
        <dbReference type="EMBL" id="QWG09981.1"/>
    </source>
</evidence>
<evidence type="ECO:0000256" key="2">
    <source>
        <dbReference type="ARBA" id="ARBA00006275"/>
    </source>
</evidence>
<dbReference type="InterPro" id="IPR012944">
    <property type="entry name" value="SusD_RagB_dom"/>
</dbReference>
<dbReference type="Gene3D" id="1.25.40.390">
    <property type="match status" value="2"/>
</dbReference>
<keyword evidence="3 6" id="KW-0732">Signal</keyword>
<feature type="chain" id="PRO_5046523703" evidence="6">
    <location>
        <begin position="20"/>
        <end position="505"/>
    </location>
</feature>
<dbReference type="SUPFAM" id="SSF48452">
    <property type="entry name" value="TPR-like"/>
    <property type="match status" value="1"/>
</dbReference>
<reference evidence="9 10" key="1">
    <citation type="submission" date="2021-05" db="EMBL/GenBank/DDBJ databases">
        <title>Comparative genomic studies on the polysaccharide-degrading batcterial strains of the Flammeovirga genus.</title>
        <authorList>
            <person name="Zewei F."/>
            <person name="Zheng Z."/>
            <person name="Yu L."/>
            <person name="Ruyue G."/>
            <person name="Yanhong M."/>
            <person name="Yuanyuan C."/>
            <person name="Jingyan G."/>
            <person name="Wenjun H."/>
        </authorList>
    </citation>
    <scope>NUCLEOTIDE SEQUENCE [LARGE SCALE GENOMIC DNA]</scope>
    <source>
        <strain evidence="9 10">YS10</strain>
    </source>
</reference>
<dbReference type="Pfam" id="PF14322">
    <property type="entry name" value="SusD-like_3"/>
    <property type="match status" value="1"/>
</dbReference>
<keyword evidence="4" id="KW-0472">Membrane</keyword>
<evidence type="ECO:0000256" key="6">
    <source>
        <dbReference type="SAM" id="SignalP"/>
    </source>
</evidence>
<dbReference type="PROSITE" id="PS51257">
    <property type="entry name" value="PROKAR_LIPOPROTEIN"/>
    <property type="match status" value="1"/>
</dbReference>
<name>A0ABX8H3I0_9BACT</name>
<proteinExistence type="inferred from homology"/>
<accession>A0ABX8H3I0</accession>
<organism evidence="9 10">
    <name type="scientific">Flammeovirga kamogawensis</name>
    <dbReference type="NCBI Taxonomy" id="373891"/>
    <lineage>
        <taxon>Bacteria</taxon>
        <taxon>Pseudomonadati</taxon>
        <taxon>Bacteroidota</taxon>
        <taxon>Cytophagia</taxon>
        <taxon>Cytophagales</taxon>
        <taxon>Flammeovirgaceae</taxon>
        <taxon>Flammeovirga</taxon>
    </lineage>
</organism>
<feature type="domain" description="RagB/SusD" evidence="7">
    <location>
        <begin position="334"/>
        <end position="467"/>
    </location>
</feature>
<evidence type="ECO:0000259" key="7">
    <source>
        <dbReference type="Pfam" id="PF07980"/>
    </source>
</evidence>
<keyword evidence="10" id="KW-1185">Reference proteome</keyword>
<comment type="similarity">
    <text evidence="2">Belongs to the SusD family.</text>
</comment>
<evidence type="ECO:0000256" key="3">
    <source>
        <dbReference type="ARBA" id="ARBA00022729"/>
    </source>
</evidence>
<evidence type="ECO:0000256" key="4">
    <source>
        <dbReference type="ARBA" id="ARBA00023136"/>
    </source>
</evidence>
<dbReference type="InterPro" id="IPR011990">
    <property type="entry name" value="TPR-like_helical_dom_sf"/>
</dbReference>
<feature type="signal peptide" evidence="6">
    <location>
        <begin position="1"/>
        <end position="19"/>
    </location>
</feature>
<dbReference type="RefSeq" id="WP_144076635.1">
    <property type="nucleotide sequence ID" value="NZ_CP076129.1"/>
</dbReference>
<evidence type="ECO:0000259" key="8">
    <source>
        <dbReference type="Pfam" id="PF14322"/>
    </source>
</evidence>
<dbReference type="InterPro" id="IPR033985">
    <property type="entry name" value="SusD-like_N"/>
</dbReference>